<dbReference type="Proteomes" id="UP000185999">
    <property type="component" value="Unassembled WGS sequence"/>
</dbReference>
<dbReference type="Pfam" id="PF01522">
    <property type="entry name" value="Polysacc_deac_1"/>
    <property type="match status" value="2"/>
</dbReference>
<feature type="domain" description="NodB homology" evidence="3">
    <location>
        <begin position="93"/>
        <end position="333"/>
    </location>
</feature>
<dbReference type="InterPro" id="IPR051398">
    <property type="entry name" value="Polysacch_Deacetylase"/>
</dbReference>
<dbReference type="PANTHER" id="PTHR34216">
    <property type="match status" value="1"/>
</dbReference>
<dbReference type="STRING" id="619304.SAMN05421760_1011028"/>
<reference evidence="5" key="1">
    <citation type="submission" date="2017-01" db="EMBL/GenBank/DDBJ databases">
        <authorList>
            <person name="Varghese N."/>
            <person name="Submissions S."/>
        </authorList>
    </citation>
    <scope>NUCLEOTIDE SEQUENCE [LARGE SCALE GENOMIC DNA]</scope>
    <source>
        <strain evidence="5">DSM 22306</strain>
    </source>
</reference>
<dbReference type="PROSITE" id="PS51677">
    <property type="entry name" value="NODB"/>
    <property type="match status" value="1"/>
</dbReference>
<dbReference type="OrthoDB" id="9814639at2"/>
<evidence type="ECO:0000313" key="5">
    <source>
        <dbReference type="Proteomes" id="UP000185999"/>
    </source>
</evidence>
<organism evidence="4 5">
    <name type="scientific">Neptunomonas antarctica</name>
    <dbReference type="NCBI Taxonomy" id="619304"/>
    <lineage>
        <taxon>Bacteria</taxon>
        <taxon>Pseudomonadati</taxon>
        <taxon>Pseudomonadota</taxon>
        <taxon>Gammaproteobacteria</taxon>
        <taxon>Oceanospirillales</taxon>
        <taxon>Oceanospirillaceae</taxon>
        <taxon>Neptunomonas</taxon>
    </lineage>
</organism>
<evidence type="ECO:0000256" key="2">
    <source>
        <dbReference type="ARBA" id="ARBA00022729"/>
    </source>
</evidence>
<comment type="subcellular location">
    <subcellularLocation>
        <location evidence="1">Secreted</location>
    </subcellularLocation>
</comment>
<evidence type="ECO:0000313" key="4">
    <source>
        <dbReference type="EMBL" id="SIS47708.1"/>
    </source>
</evidence>
<dbReference type="Gene3D" id="3.20.20.370">
    <property type="entry name" value="Glycoside hydrolase/deacetylase"/>
    <property type="match status" value="1"/>
</dbReference>
<dbReference type="SUPFAM" id="SSF88713">
    <property type="entry name" value="Glycoside hydrolase/deacetylase"/>
    <property type="match status" value="1"/>
</dbReference>
<evidence type="ECO:0000256" key="1">
    <source>
        <dbReference type="ARBA" id="ARBA00004613"/>
    </source>
</evidence>
<name>A0A1N7JEG7_9GAMM</name>
<dbReference type="PANTHER" id="PTHR34216:SF3">
    <property type="entry name" value="POLY-BETA-1,6-N-ACETYL-D-GLUCOSAMINE N-DEACETYLASE"/>
    <property type="match status" value="1"/>
</dbReference>
<dbReference type="RefSeq" id="WP_076495912.1">
    <property type="nucleotide sequence ID" value="NZ_FTOE01000001.1"/>
</dbReference>
<keyword evidence="2" id="KW-0732">Signal</keyword>
<dbReference type="GO" id="GO:0005576">
    <property type="term" value="C:extracellular region"/>
    <property type="evidence" value="ECO:0007669"/>
    <property type="project" value="UniProtKB-SubCell"/>
</dbReference>
<protein>
    <submittedName>
        <fullName evidence="4">Polysaccharide deacetylase</fullName>
    </submittedName>
</protein>
<dbReference type="AlphaFoldDB" id="A0A1N7JEG7"/>
<dbReference type="InterPro" id="IPR002509">
    <property type="entry name" value="NODB_dom"/>
</dbReference>
<dbReference type="GO" id="GO:0005975">
    <property type="term" value="P:carbohydrate metabolic process"/>
    <property type="evidence" value="ECO:0007669"/>
    <property type="project" value="InterPro"/>
</dbReference>
<sequence length="333" mass="37856">MLEQVFKKCLVSNSNTLTQLMRILVHFIACFQSRKKITALIYHRVSLEPAKFDDFSLPVEIFDWQMRLVSKLFNVITMDQALDFLEGGAIPSRSVVITFDDGYMDNYTVALPVLKKYGLCATIYVAGDAIISGKIWNEEVTHAVSNTAKLALHLPKIGIETLLVDSLTQKVEAIATLKALFKKQNTDVRDSFLHELVLESGSPVSERYMMTEGQLQEIAAEPLISIGCHSMSHPMLSYVSKDVARVDIQNSLDYLQELIEQPVVHFAYPYGKYGEDFHAEHVNCVADLPIKTAVTTEWGTIRANSSFYLLKRFTPWNLNILHFFIQLCKNYYR</sequence>
<dbReference type="EMBL" id="FTOE01000001">
    <property type="protein sequence ID" value="SIS47708.1"/>
    <property type="molecule type" value="Genomic_DNA"/>
</dbReference>
<dbReference type="GO" id="GO:0016810">
    <property type="term" value="F:hydrolase activity, acting on carbon-nitrogen (but not peptide) bonds"/>
    <property type="evidence" value="ECO:0007669"/>
    <property type="project" value="InterPro"/>
</dbReference>
<proteinExistence type="predicted"/>
<dbReference type="InterPro" id="IPR011330">
    <property type="entry name" value="Glyco_hydro/deAcase_b/a-brl"/>
</dbReference>
<accession>A0A1N7JEG7</accession>
<keyword evidence="5" id="KW-1185">Reference proteome</keyword>
<gene>
    <name evidence="4" type="ORF">SAMN05421760_1011028</name>
</gene>
<dbReference type="CDD" id="cd10918">
    <property type="entry name" value="CE4_NodB_like_5s_6s"/>
    <property type="match status" value="1"/>
</dbReference>
<evidence type="ECO:0000259" key="3">
    <source>
        <dbReference type="PROSITE" id="PS51677"/>
    </source>
</evidence>